<dbReference type="Pfam" id="PF00005">
    <property type="entry name" value="ABC_tran"/>
    <property type="match status" value="1"/>
</dbReference>
<comment type="caution">
    <text evidence="6">The sequence shown here is derived from an EMBL/GenBank/DDBJ whole genome shotgun (WGS) entry which is preliminary data.</text>
</comment>
<feature type="domain" description="ABC transporter" evidence="5">
    <location>
        <begin position="5"/>
        <end position="228"/>
    </location>
</feature>
<dbReference type="InterPro" id="IPR017871">
    <property type="entry name" value="ABC_transporter-like_CS"/>
</dbReference>
<dbReference type="PROSITE" id="PS50893">
    <property type="entry name" value="ABC_TRANSPORTER_2"/>
    <property type="match status" value="1"/>
</dbReference>
<evidence type="ECO:0000256" key="3">
    <source>
        <dbReference type="ARBA" id="ARBA00022741"/>
    </source>
</evidence>
<dbReference type="PANTHER" id="PTHR43335:SF2">
    <property type="entry name" value="ABC TRANSPORTER, ATP-BINDING PROTEIN"/>
    <property type="match status" value="1"/>
</dbReference>
<dbReference type="GO" id="GO:0005524">
    <property type="term" value="F:ATP binding"/>
    <property type="evidence" value="ECO:0007669"/>
    <property type="project" value="UniProtKB-KW"/>
</dbReference>
<keyword evidence="2" id="KW-0813">Transport</keyword>
<dbReference type="EMBL" id="JAQGEF010000005">
    <property type="protein sequence ID" value="MDA3614375.1"/>
    <property type="molecule type" value="Genomic_DNA"/>
</dbReference>
<dbReference type="Proteomes" id="UP001210231">
    <property type="component" value="Unassembled WGS sequence"/>
</dbReference>
<organism evidence="6 7">
    <name type="scientific">Polluticaenibacter yanchengensis</name>
    <dbReference type="NCBI Taxonomy" id="3014562"/>
    <lineage>
        <taxon>Bacteria</taxon>
        <taxon>Pseudomonadati</taxon>
        <taxon>Bacteroidota</taxon>
        <taxon>Chitinophagia</taxon>
        <taxon>Chitinophagales</taxon>
        <taxon>Chitinophagaceae</taxon>
        <taxon>Polluticaenibacter</taxon>
    </lineage>
</organism>
<evidence type="ECO:0000313" key="6">
    <source>
        <dbReference type="EMBL" id="MDA3614375.1"/>
    </source>
</evidence>
<keyword evidence="4 6" id="KW-0067">ATP-binding</keyword>
<evidence type="ECO:0000259" key="5">
    <source>
        <dbReference type="PROSITE" id="PS50893"/>
    </source>
</evidence>
<evidence type="ECO:0000256" key="1">
    <source>
        <dbReference type="ARBA" id="ARBA00005417"/>
    </source>
</evidence>
<dbReference type="RefSeq" id="WP_407030703.1">
    <property type="nucleotide sequence ID" value="NZ_JAQGEF010000005.1"/>
</dbReference>
<sequence>MSTVFKIQQLTKFYGPIHALNNVSIDIPKGSIFGLLGPNGSGKTTMLGIIMNITIATSGTVLFNDTPLTADGRKKIGTLLETPNFYHYLSAYDNLKITATIKGIKNPDIDGVLKQVNLYERRFSKFQTFSLGMKQRLAIATCLLGDPEVMIFDEPTNGLDPVGINEIRNLIKSLAKNGKTIVMASHLLDEVEKVCTHVAILKKGNLLVQGGINQIMNQDDMIELNASNHDLLLETVRQIPHYIKHEITDNGNIMVYVKQGTVDTEGINQLCFKNGIVLNTLSLKTESLENIFIGLTS</sequence>
<evidence type="ECO:0000313" key="7">
    <source>
        <dbReference type="Proteomes" id="UP001210231"/>
    </source>
</evidence>
<evidence type="ECO:0000256" key="4">
    <source>
        <dbReference type="ARBA" id="ARBA00022840"/>
    </source>
</evidence>
<reference evidence="6 7" key="1">
    <citation type="submission" date="2022-12" db="EMBL/GenBank/DDBJ databases">
        <title>Chitinophagaceae gen. sp. nov., a new member of the family Chitinophagaceae, isolated from soil in a chemical factory.</title>
        <authorList>
            <person name="Ke Z."/>
        </authorList>
    </citation>
    <scope>NUCLEOTIDE SEQUENCE [LARGE SCALE GENOMIC DNA]</scope>
    <source>
        <strain evidence="6 7">LY-5</strain>
    </source>
</reference>
<dbReference type="InterPro" id="IPR003439">
    <property type="entry name" value="ABC_transporter-like_ATP-bd"/>
</dbReference>
<dbReference type="InterPro" id="IPR027417">
    <property type="entry name" value="P-loop_NTPase"/>
</dbReference>
<dbReference type="SUPFAM" id="SSF52540">
    <property type="entry name" value="P-loop containing nucleoside triphosphate hydrolases"/>
    <property type="match status" value="1"/>
</dbReference>
<proteinExistence type="inferred from homology"/>
<dbReference type="InterPro" id="IPR003593">
    <property type="entry name" value="AAA+_ATPase"/>
</dbReference>
<keyword evidence="3" id="KW-0547">Nucleotide-binding</keyword>
<dbReference type="SMART" id="SM00382">
    <property type="entry name" value="AAA"/>
    <property type="match status" value="1"/>
</dbReference>
<dbReference type="PANTHER" id="PTHR43335">
    <property type="entry name" value="ABC TRANSPORTER, ATP-BINDING PROTEIN"/>
    <property type="match status" value="1"/>
</dbReference>
<dbReference type="PROSITE" id="PS00211">
    <property type="entry name" value="ABC_TRANSPORTER_1"/>
    <property type="match status" value="1"/>
</dbReference>
<keyword evidence="7" id="KW-1185">Reference proteome</keyword>
<dbReference type="Gene3D" id="3.40.50.300">
    <property type="entry name" value="P-loop containing nucleotide triphosphate hydrolases"/>
    <property type="match status" value="1"/>
</dbReference>
<evidence type="ECO:0000256" key="2">
    <source>
        <dbReference type="ARBA" id="ARBA00022448"/>
    </source>
</evidence>
<comment type="similarity">
    <text evidence="1">Belongs to the ABC transporter superfamily.</text>
</comment>
<gene>
    <name evidence="6" type="ORF">O3P16_06115</name>
</gene>
<name>A0ABT4UJF9_9BACT</name>
<accession>A0ABT4UJF9</accession>
<protein>
    <submittedName>
        <fullName evidence="6">ATP-binding cassette domain-containing protein</fullName>
    </submittedName>
</protein>